<feature type="compositionally biased region" description="Basic and acidic residues" evidence="1">
    <location>
        <begin position="680"/>
        <end position="689"/>
    </location>
</feature>
<dbReference type="HOGENOM" id="CLU_399657_0_0_1"/>
<dbReference type="eggNOG" id="ENOG502S9QC">
    <property type="taxonomic scope" value="Eukaryota"/>
</dbReference>
<feature type="compositionally biased region" description="Basic and acidic residues" evidence="1">
    <location>
        <begin position="659"/>
        <end position="668"/>
    </location>
</feature>
<dbReference type="Gene3D" id="1.50.10.20">
    <property type="match status" value="1"/>
</dbReference>
<comment type="caution">
    <text evidence="3">The sequence shown here is derived from an EMBL/GenBank/DDBJ whole genome shotgun (WGS) entry which is preliminary data.</text>
</comment>
<dbReference type="InterPro" id="IPR005198">
    <property type="entry name" value="Glyco_hydro_76"/>
</dbReference>
<reference evidence="3" key="2">
    <citation type="journal article" date="2014" name="PLoS Genet.">
        <title>Signature gene expression reveals novel clues to the molecular mechanisms of dimorphic transition in Penicillium marneffei.</title>
        <authorList>
            <person name="Yang E."/>
            <person name="Wang G."/>
            <person name="Cai J."/>
            <person name="Woo P.C."/>
            <person name="Lau S.K."/>
            <person name="Yuen K.-Y."/>
            <person name="Chow W.-N."/>
            <person name="Lin X."/>
        </authorList>
    </citation>
    <scope>NUCLEOTIDE SEQUENCE</scope>
    <source>
        <strain evidence="3">PM1</strain>
    </source>
</reference>
<proteinExistence type="predicted"/>
<keyword evidence="2" id="KW-0732">Signal</keyword>
<dbReference type="PANTHER" id="PTHR47791">
    <property type="entry name" value="MEIOTICALLY UP-REGULATED GENE 191 PROTEIN"/>
    <property type="match status" value="1"/>
</dbReference>
<dbReference type="InterPro" id="IPR053169">
    <property type="entry name" value="MUG_Protein"/>
</dbReference>
<feature type="region of interest" description="Disordered" evidence="1">
    <location>
        <begin position="659"/>
        <end position="689"/>
    </location>
</feature>
<dbReference type="EMBL" id="JPOX01000023">
    <property type="protein sequence ID" value="KFX45389.1"/>
    <property type="molecule type" value="Genomic_DNA"/>
</dbReference>
<organism evidence="3">
    <name type="scientific">Talaromyces marneffei PM1</name>
    <dbReference type="NCBI Taxonomy" id="1077442"/>
    <lineage>
        <taxon>Eukaryota</taxon>
        <taxon>Fungi</taxon>
        <taxon>Dikarya</taxon>
        <taxon>Ascomycota</taxon>
        <taxon>Pezizomycotina</taxon>
        <taxon>Eurotiomycetes</taxon>
        <taxon>Eurotiomycetidae</taxon>
        <taxon>Eurotiales</taxon>
        <taxon>Trichocomaceae</taxon>
        <taxon>Talaromyces</taxon>
        <taxon>Talaromyces sect. Talaromyces</taxon>
    </lineage>
</organism>
<protein>
    <submittedName>
        <fullName evidence="3">Mannan endo-1,6-alpha-mannosidase DCW1</fullName>
    </submittedName>
</protein>
<dbReference type="InterPro" id="IPR008928">
    <property type="entry name" value="6-hairpin_glycosidase_sf"/>
</dbReference>
<feature type="chain" id="PRO_5001888264" evidence="2">
    <location>
        <begin position="21"/>
        <end position="689"/>
    </location>
</feature>
<feature type="compositionally biased region" description="Acidic residues" evidence="1">
    <location>
        <begin position="423"/>
        <end position="459"/>
    </location>
</feature>
<gene>
    <name evidence="3" type="ORF">GQ26_0230460</name>
</gene>
<accession>A0A093V5X7</accession>
<feature type="compositionally biased region" description="Basic and acidic residues" evidence="1">
    <location>
        <begin position="409"/>
        <end position="422"/>
    </location>
</feature>
<dbReference type="SUPFAM" id="SSF48208">
    <property type="entry name" value="Six-hairpin glycosidases"/>
    <property type="match status" value="1"/>
</dbReference>
<feature type="signal peptide" evidence="2">
    <location>
        <begin position="1"/>
        <end position="20"/>
    </location>
</feature>
<reference key="1">
    <citation type="journal article" date="2014" name="PLoS Genet.">
        <title>Signature Gene Expression Reveals Novel Clues to the Molecular Mechanisms of Dimorphic Transition in Penicillium marneffei.</title>
        <authorList>
            <person name="Yang E."/>
            <person name="Wang G."/>
            <person name="Cai J."/>
            <person name="Woo P.C."/>
            <person name="Lau S.K."/>
            <person name="Yuen K.-Y."/>
            <person name="Chow W.-N."/>
            <person name="Lin X."/>
        </authorList>
    </citation>
    <scope>NUCLEOTIDE SEQUENCE [LARGE SCALE GENOMIC DNA]</scope>
    <source>
        <strain>PM1</strain>
    </source>
</reference>
<feature type="region of interest" description="Disordered" evidence="1">
    <location>
        <begin position="407"/>
        <end position="486"/>
    </location>
</feature>
<dbReference type="AlphaFoldDB" id="A0A093V5X7"/>
<dbReference type="Pfam" id="PF03663">
    <property type="entry name" value="Glyco_hydro_76"/>
    <property type="match status" value="1"/>
</dbReference>
<evidence type="ECO:0000313" key="3">
    <source>
        <dbReference type="EMBL" id="KFX45389.1"/>
    </source>
</evidence>
<feature type="compositionally biased region" description="Basic and acidic residues" evidence="1">
    <location>
        <begin position="474"/>
        <end position="486"/>
    </location>
</feature>
<dbReference type="PANTHER" id="PTHR47791:SF1">
    <property type="entry name" value="ENDO MANNANASE, GH76 FAMILY (EUROFUNG)"/>
    <property type="match status" value="1"/>
</dbReference>
<evidence type="ECO:0000256" key="2">
    <source>
        <dbReference type="SAM" id="SignalP"/>
    </source>
</evidence>
<dbReference type="GO" id="GO:0005975">
    <property type="term" value="P:carbohydrate metabolic process"/>
    <property type="evidence" value="ECO:0007669"/>
    <property type="project" value="InterPro"/>
</dbReference>
<sequence length="689" mass="78131">MYINTKNLGIALLAPSLVAANSMKALLSKRDATTYQQNAICTADQLLRYYGTINTGLFGQDLWWQSANFISALATFFQLDPDYGSIHNNIFAATLSEAPGYGNYQNFLNGWYDDEGWWGNAFLDVYDYTSDHAYLNQAITIYNDMVGGLGTPCGGIWWDKDRSYVAAISNGLYTELAAGLAHRTGNGNYLANAEANWNWFFSSGIVGSDHIVRDGLQSGNSCSLNGNVFTYNQGVILGAAAELYKATGNRAYLDTAAGLADASTASGSYVTSSSGILTESCDKSGSCDTTAEMFKGAYIRGLRKLQLVDPESNWLNYITANAQSIWRNDLIVPNVNGNWECTVGSAWAGPFNGNQANAVTQGAALDALNAALAATRLPAWYYRVIKTDLDVYPQDFDEDLSDLEVSNTCRKEEVESRKRDDDDHQEEEEEEEEEADDDDEDFENALDLEDGQPSESEDAMSERSYDGSDADYYYEPKEMREDRKRELREEKEKAYAFDKTKELEVQNAYDITKLEKENPVDLRLFDPNTSNLFSIYSTDWVQHCYSSSHHASPYIEFYVSDEDPLQPSSERENTQIDGHIYIYGSLDTPFESFHPPQHATLDEIKLKSYDGKYKLTVQFFSHDYIRLKVDQRIFFQKTPRPPKAPDFFEFVGIRRNREKERLEREREAKKRKRSPSPRDFWFDRTHPWL</sequence>
<name>A0A093V5X7_TALMA</name>
<evidence type="ECO:0000256" key="1">
    <source>
        <dbReference type="SAM" id="MobiDB-lite"/>
    </source>
</evidence>